<dbReference type="AlphaFoldDB" id="A0A2G8SYG7"/>
<dbReference type="PROSITE" id="PS50110">
    <property type="entry name" value="RESPONSE_REGULATORY"/>
    <property type="match status" value="1"/>
</dbReference>
<sequence>MLESGKFSNLVGDVDWSRSALGDAAAWPLSLRLTLDIVFNSPLPMLLCWGAEQVVVFNEAYAVLAGPSHPSAPGGDVAAMLPAPLAAARAAFDQAFGGAPASRQHELLTFIGAHGPEQRDCDLYFTPIRDEGNDVRGVLCALAAGTRPHAPPAADGLRILVVEDNLDSQFLICEMLSAFGHDNDGVAHAEAALEKLASGRYNVLFSDVSLPGMSGLELARLALLADPQLKVIFASGYGDSLLRQVEFPYLSLQKPYEIEQLQQALADIGRQLYASA</sequence>
<dbReference type="OrthoDB" id="9802155at2"/>
<dbReference type="InterPro" id="IPR001789">
    <property type="entry name" value="Sig_transdc_resp-reg_receiver"/>
</dbReference>
<dbReference type="InterPro" id="IPR011006">
    <property type="entry name" value="CheY-like_superfamily"/>
</dbReference>
<reference evidence="4 5" key="1">
    <citation type="submission" date="2017-10" db="EMBL/GenBank/DDBJ databases">
        <title>Massilia psychrophilum sp. nov., a novel purple-pigmented bacterium isolated from Tianshan glacier, Xinjiang Municipality, China.</title>
        <authorList>
            <person name="Wang H."/>
        </authorList>
    </citation>
    <scope>NUCLEOTIDE SEQUENCE [LARGE SCALE GENOMIC DNA]</scope>
    <source>
        <strain evidence="4 5">JCM 30813</strain>
    </source>
</reference>
<dbReference type="InterPro" id="IPR050595">
    <property type="entry name" value="Bact_response_regulator"/>
</dbReference>
<protein>
    <submittedName>
        <fullName evidence="4">Response regulator</fullName>
    </submittedName>
</protein>
<organism evidence="4 5">
    <name type="scientific">Massilia psychrophila</name>
    <dbReference type="NCBI Taxonomy" id="1603353"/>
    <lineage>
        <taxon>Bacteria</taxon>
        <taxon>Pseudomonadati</taxon>
        <taxon>Pseudomonadota</taxon>
        <taxon>Betaproteobacteria</taxon>
        <taxon>Burkholderiales</taxon>
        <taxon>Oxalobacteraceae</taxon>
        <taxon>Telluria group</taxon>
        <taxon>Massilia</taxon>
    </lineage>
</organism>
<dbReference type="RefSeq" id="WP_099916994.1">
    <property type="nucleotide sequence ID" value="NZ_BMHS01000009.1"/>
</dbReference>
<dbReference type="Gene3D" id="3.30.450.20">
    <property type="entry name" value="PAS domain"/>
    <property type="match status" value="1"/>
</dbReference>
<feature type="modified residue" description="4-aspartylphosphate" evidence="2">
    <location>
        <position position="207"/>
    </location>
</feature>
<evidence type="ECO:0000259" key="3">
    <source>
        <dbReference type="PROSITE" id="PS50110"/>
    </source>
</evidence>
<proteinExistence type="predicted"/>
<gene>
    <name evidence="4" type="ORF">CR103_16195</name>
</gene>
<accession>A0A2G8SYG7</accession>
<keyword evidence="5" id="KW-1185">Reference proteome</keyword>
<dbReference type="PANTHER" id="PTHR44591:SF3">
    <property type="entry name" value="RESPONSE REGULATORY DOMAIN-CONTAINING PROTEIN"/>
    <property type="match status" value="1"/>
</dbReference>
<feature type="domain" description="Response regulatory" evidence="3">
    <location>
        <begin position="158"/>
        <end position="269"/>
    </location>
</feature>
<dbReference type="EMBL" id="PDOB01000029">
    <property type="protein sequence ID" value="PIL38772.1"/>
    <property type="molecule type" value="Genomic_DNA"/>
</dbReference>
<dbReference type="SMART" id="SM00448">
    <property type="entry name" value="REC"/>
    <property type="match status" value="1"/>
</dbReference>
<evidence type="ECO:0000256" key="2">
    <source>
        <dbReference type="PROSITE-ProRule" id="PRU00169"/>
    </source>
</evidence>
<name>A0A2G8SYG7_9BURK</name>
<comment type="caution">
    <text evidence="4">The sequence shown here is derived from an EMBL/GenBank/DDBJ whole genome shotgun (WGS) entry which is preliminary data.</text>
</comment>
<dbReference type="PANTHER" id="PTHR44591">
    <property type="entry name" value="STRESS RESPONSE REGULATOR PROTEIN 1"/>
    <property type="match status" value="1"/>
</dbReference>
<keyword evidence="1 2" id="KW-0597">Phosphoprotein</keyword>
<dbReference type="Gene3D" id="3.40.50.2300">
    <property type="match status" value="1"/>
</dbReference>
<evidence type="ECO:0000256" key="1">
    <source>
        <dbReference type="ARBA" id="ARBA00022553"/>
    </source>
</evidence>
<evidence type="ECO:0000313" key="4">
    <source>
        <dbReference type="EMBL" id="PIL38772.1"/>
    </source>
</evidence>
<dbReference type="SUPFAM" id="SSF52172">
    <property type="entry name" value="CheY-like"/>
    <property type="match status" value="1"/>
</dbReference>
<evidence type="ECO:0000313" key="5">
    <source>
        <dbReference type="Proteomes" id="UP000228593"/>
    </source>
</evidence>
<dbReference type="GO" id="GO:0000160">
    <property type="term" value="P:phosphorelay signal transduction system"/>
    <property type="evidence" value="ECO:0007669"/>
    <property type="project" value="InterPro"/>
</dbReference>
<dbReference type="Pfam" id="PF00072">
    <property type="entry name" value="Response_reg"/>
    <property type="match status" value="1"/>
</dbReference>
<dbReference type="Proteomes" id="UP000228593">
    <property type="component" value="Unassembled WGS sequence"/>
</dbReference>